<reference evidence="11 12" key="2">
    <citation type="journal article" date="2011" name="Stand. Genomic Sci.">
        <title>Complete genome sequence of Calditerrivibrio nitroreducens type strain (Yu37-1).</title>
        <authorList>
            <person name="Pitluck S."/>
            <person name="Sikorski J."/>
            <person name="Zeytun A."/>
            <person name="Lapidus A."/>
            <person name="Nolan M."/>
            <person name="Lucas S."/>
            <person name="Hammon N."/>
            <person name="Deshpande S."/>
            <person name="Cheng J.F."/>
            <person name="Tapia R."/>
            <person name="Han C."/>
            <person name="Goodwin L."/>
            <person name="Liolios K."/>
            <person name="Pagani I."/>
            <person name="Ivanova N."/>
            <person name="Mavromatis K."/>
            <person name="Pati A."/>
            <person name="Chen A."/>
            <person name="Palaniappan K."/>
            <person name="Hauser L."/>
            <person name="Chang Y.J."/>
            <person name="Jeffries C.D."/>
            <person name="Detter J.C."/>
            <person name="Brambilla E."/>
            <person name="Djao O.D."/>
            <person name="Rohde M."/>
            <person name="Spring S."/>
            <person name="Goker M."/>
            <person name="Woyke T."/>
            <person name="Bristow J."/>
            <person name="Eisen J.A."/>
            <person name="Markowitz V."/>
            <person name="Hugenholtz P."/>
            <person name="Kyrpides N.C."/>
            <person name="Klenk H.P."/>
            <person name="Land M."/>
        </authorList>
    </citation>
    <scope>NUCLEOTIDE SEQUENCE [LARGE SCALE GENOMIC DNA]</scope>
    <source>
        <strain evidence="12">DSM 19672 / NBRC 101217 / Yu37-1</strain>
    </source>
</reference>
<dbReference type="InterPro" id="IPR055348">
    <property type="entry name" value="DctQ"/>
</dbReference>
<keyword evidence="7 9" id="KW-0472">Membrane</keyword>
<evidence type="ECO:0000256" key="5">
    <source>
        <dbReference type="ARBA" id="ARBA00022692"/>
    </source>
</evidence>
<dbReference type="KEGG" id="cni:Calni_1351"/>
<accession>E4TJR3</accession>
<protein>
    <submittedName>
        <fullName evidence="11">Tripartite ATP-independent periplasmic transporter DctQ component</fullName>
    </submittedName>
</protein>
<evidence type="ECO:0000256" key="6">
    <source>
        <dbReference type="ARBA" id="ARBA00022989"/>
    </source>
</evidence>
<proteinExistence type="inferred from homology"/>
<comment type="similarity">
    <text evidence="8">Belongs to the TRAP transporter small permease family.</text>
</comment>
<dbReference type="PANTHER" id="PTHR35011:SF4">
    <property type="entry name" value="SLL1102 PROTEIN"/>
    <property type="match status" value="1"/>
</dbReference>
<keyword evidence="6 9" id="KW-1133">Transmembrane helix</keyword>
<keyword evidence="4" id="KW-0997">Cell inner membrane</keyword>
<dbReference type="RefSeq" id="WP_013451471.1">
    <property type="nucleotide sequence ID" value="NC_014758.1"/>
</dbReference>
<feature type="transmembrane region" description="Helical" evidence="9">
    <location>
        <begin position="88"/>
        <end position="111"/>
    </location>
</feature>
<dbReference type="AlphaFoldDB" id="E4TJR3"/>
<comment type="subcellular location">
    <subcellularLocation>
        <location evidence="1">Cell inner membrane</location>
        <topology evidence="1">Multi-pass membrane protein</topology>
    </subcellularLocation>
</comment>
<dbReference type="InterPro" id="IPR007387">
    <property type="entry name" value="TRAP_DctQ"/>
</dbReference>
<keyword evidence="12" id="KW-1185">Reference proteome</keyword>
<keyword evidence="2" id="KW-0813">Transport</keyword>
<dbReference type="Proteomes" id="UP000007039">
    <property type="component" value="Chromosome"/>
</dbReference>
<evidence type="ECO:0000256" key="9">
    <source>
        <dbReference type="SAM" id="Phobius"/>
    </source>
</evidence>
<sequence length="165" mass="19076" precursor="true">MKGFIRAVESFQEVIGKIVGLINYVLVFVVLYEVISRKVFKNPTVWGFDLSYMLYGTMFMLGLGYALKHGSHVRIDIIYAYLKPKKKAILDLIGYTVFFLPFMIICLKVSYDFGMQSFEMREQSMSVWQVPIYPFKIMMFVSFVLVFVQGIVEIIKSILSLTEGN</sequence>
<dbReference type="EMBL" id="CP002347">
    <property type="protein sequence ID" value="ADR19259.1"/>
    <property type="molecule type" value="Genomic_DNA"/>
</dbReference>
<dbReference type="PANTHER" id="PTHR35011">
    <property type="entry name" value="2,3-DIKETO-L-GULONATE TRAP TRANSPORTER SMALL PERMEASE PROTEIN YIAM"/>
    <property type="match status" value="1"/>
</dbReference>
<dbReference type="OrthoDB" id="9794346at2"/>
<evidence type="ECO:0000256" key="3">
    <source>
        <dbReference type="ARBA" id="ARBA00022475"/>
    </source>
</evidence>
<feature type="transmembrane region" description="Helical" evidence="9">
    <location>
        <begin position="50"/>
        <end position="67"/>
    </location>
</feature>
<dbReference type="STRING" id="768670.Calni_1351"/>
<evidence type="ECO:0000313" key="11">
    <source>
        <dbReference type="EMBL" id="ADR19259.1"/>
    </source>
</evidence>
<evidence type="ECO:0000256" key="7">
    <source>
        <dbReference type="ARBA" id="ARBA00023136"/>
    </source>
</evidence>
<dbReference type="GO" id="GO:0005886">
    <property type="term" value="C:plasma membrane"/>
    <property type="evidence" value="ECO:0007669"/>
    <property type="project" value="UniProtKB-SubCell"/>
</dbReference>
<dbReference type="Pfam" id="PF04290">
    <property type="entry name" value="DctQ"/>
    <property type="match status" value="1"/>
</dbReference>
<name>E4TJR3_CALNY</name>
<evidence type="ECO:0000256" key="4">
    <source>
        <dbReference type="ARBA" id="ARBA00022519"/>
    </source>
</evidence>
<evidence type="ECO:0000256" key="8">
    <source>
        <dbReference type="ARBA" id="ARBA00038436"/>
    </source>
</evidence>
<gene>
    <name evidence="11" type="ordered locus">Calni_1351</name>
</gene>
<keyword evidence="5 9" id="KW-0812">Transmembrane</keyword>
<feature type="domain" description="Tripartite ATP-independent periplasmic transporters DctQ component" evidence="10">
    <location>
        <begin position="26"/>
        <end position="157"/>
    </location>
</feature>
<dbReference type="eggNOG" id="COG4665">
    <property type="taxonomic scope" value="Bacteria"/>
</dbReference>
<keyword evidence="3" id="KW-1003">Cell membrane</keyword>
<feature type="transmembrane region" description="Helical" evidence="9">
    <location>
        <begin position="14"/>
        <end position="35"/>
    </location>
</feature>
<evidence type="ECO:0000256" key="2">
    <source>
        <dbReference type="ARBA" id="ARBA00022448"/>
    </source>
</evidence>
<evidence type="ECO:0000256" key="1">
    <source>
        <dbReference type="ARBA" id="ARBA00004429"/>
    </source>
</evidence>
<feature type="transmembrane region" description="Helical" evidence="9">
    <location>
        <begin position="131"/>
        <end position="152"/>
    </location>
</feature>
<evidence type="ECO:0000259" key="10">
    <source>
        <dbReference type="Pfam" id="PF04290"/>
    </source>
</evidence>
<evidence type="ECO:0000313" key="12">
    <source>
        <dbReference type="Proteomes" id="UP000007039"/>
    </source>
</evidence>
<reference key="1">
    <citation type="submission" date="2010-11" db="EMBL/GenBank/DDBJ databases">
        <title>The complete genome of chromosome of Calditerrivibrio nitroreducens DSM 19672.</title>
        <authorList>
            <consortium name="US DOE Joint Genome Institute (JGI-PGF)"/>
            <person name="Lucas S."/>
            <person name="Copeland A."/>
            <person name="Lapidus A."/>
            <person name="Bruce D."/>
            <person name="Goodwin L."/>
            <person name="Pitluck S."/>
            <person name="Kyrpides N."/>
            <person name="Mavromatis K."/>
            <person name="Ivanova N."/>
            <person name="Mikhailova N."/>
            <person name="Zeytun A."/>
            <person name="Brettin T."/>
            <person name="Detter J.C."/>
            <person name="Tapia R."/>
            <person name="Han C."/>
            <person name="Land M."/>
            <person name="Hauser L."/>
            <person name="Markowitz V."/>
            <person name="Cheng J.-F."/>
            <person name="Hugenholtz P."/>
            <person name="Woyke T."/>
            <person name="Wu D."/>
            <person name="Spring S."/>
            <person name="Schroeder M."/>
            <person name="Brambilla E."/>
            <person name="Klenk H.-P."/>
            <person name="Eisen J.A."/>
        </authorList>
    </citation>
    <scope>NUCLEOTIDE SEQUENCE [LARGE SCALE GENOMIC DNA]</scope>
    <source>
        <strain>DSM 19672</strain>
    </source>
</reference>
<dbReference type="HOGENOM" id="CLU_086356_2_1_0"/>
<organism evidence="11 12">
    <name type="scientific">Calditerrivibrio nitroreducens (strain DSM 19672 / NBRC 101217 / Yu37-1)</name>
    <dbReference type="NCBI Taxonomy" id="768670"/>
    <lineage>
        <taxon>Bacteria</taxon>
        <taxon>Pseudomonadati</taxon>
        <taxon>Deferribacterota</taxon>
        <taxon>Deferribacteres</taxon>
        <taxon>Deferribacterales</taxon>
        <taxon>Calditerrivibrionaceae</taxon>
    </lineage>
</organism>